<protein>
    <recommendedName>
        <fullName evidence="5">Phage holin family protein</fullName>
    </recommendedName>
</protein>
<reference evidence="3 4" key="1">
    <citation type="submission" date="2013-11" db="EMBL/GenBank/DDBJ databases">
        <title>Single cell genomics of uncultured Tannerella BU063 (oral taxon 286).</title>
        <authorList>
            <person name="Beall C.J."/>
            <person name="Campbell A.G."/>
            <person name="Griffen A.L."/>
            <person name="Podar M."/>
            <person name="Leys E.J."/>
        </authorList>
    </citation>
    <scope>NUCLEOTIDE SEQUENCE [LARGE SCALE GENOMIC DNA]</scope>
    <source>
        <strain evidence="3">Cell 2</strain>
    </source>
</reference>
<keyword evidence="2" id="KW-1133">Transmembrane helix</keyword>
<feature type="transmembrane region" description="Helical" evidence="2">
    <location>
        <begin position="73"/>
        <end position="95"/>
    </location>
</feature>
<sequence>MKRDSEQFFQEIKKDLTRYGELRLELLKLGAYEKAGKVFSVLSYSLILLTLAFFLTLFLFLALGFFLSEWLHSTGVGFSIVAILYVMLVGGVVAFKTKIRRLILNAILEMLMNDEDDEDTPPVTNAPHDNDYPATNPAEQTAG</sequence>
<feature type="transmembrane region" description="Helical" evidence="2">
    <location>
        <begin position="41"/>
        <end position="67"/>
    </location>
</feature>
<evidence type="ECO:0000256" key="1">
    <source>
        <dbReference type="SAM" id="MobiDB-lite"/>
    </source>
</evidence>
<gene>
    <name evidence="3" type="ORF">N425_01790</name>
</gene>
<evidence type="ECO:0000256" key="2">
    <source>
        <dbReference type="SAM" id="Phobius"/>
    </source>
</evidence>
<evidence type="ECO:0000313" key="3">
    <source>
        <dbReference type="EMBL" id="ETK02904.1"/>
    </source>
</evidence>
<dbReference type="EMBL" id="AYUF01000287">
    <property type="protein sequence ID" value="ETK02904.1"/>
    <property type="molecule type" value="Genomic_DNA"/>
</dbReference>
<comment type="caution">
    <text evidence="3">The sequence shown here is derived from an EMBL/GenBank/DDBJ whole genome shotgun (WGS) entry which is preliminary data.</text>
</comment>
<accession>W2C6P2</accession>
<proteinExistence type="predicted"/>
<keyword evidence="2" id="KW-0472">Membrane</keyword>
<dbReference type="PATRIC" id="fig|1411148.3.peg.144"/>
<feature type="region of interest" description="Disordered" evidence="1">
    <location>
        <begin position="117"/>
        <end position="143"/>
    </location>
</feature>
<evidence type="ECO:0000313" key="4">
    <source>
        <dbReference type="Proteomes" id="UP000018837"/>
    </source>
</evidence>
<keyword evidence="2" id="KW-0812">Transmembrane</keyword>
<dbReference type="AlphaFoldDB" id="W2C6P2"/>
<name>W2C6P2_9BACT</name>
<dbReference type="Proteomes" id="UP000018837">
    <property type="component" value="Unassembled WGS sequence"/>
</dbReference>
<organism evidence="3 4">
    <name type="scientific">Tannerella sp. oral taxon BU063 isolate Cell 2</name>
    <dbReference type="NCBI Taxonomy" id="1411148"/>
    <lineage>
        <taxon>Bacteria</taxon>
        <taxon>Pseudomonadati</taxon>
        <taxon>Bacteroidota</taxon>
        <taxon>Bacteroidia</taxon>
        <taxon>Bacteroidales</taxon>
        <taxon>Tannerellaceae</taxon>
        <taxon>Tannerella</taxon>
    </lineage>
</organism>
<evidence type="ECO:0008006" key="5">
    <source>
        <dbReference type="Google" id="ProtNLM"/>
    </source>
</evidence>